<accession>A0A830B7S2</accession>
<keyword evidence="3" id="KW-0418">Kinase</keyword>
<name>A0A830B7S2_9LAMI</name>
<dbReference type="GO" id="GO:0004713">
    <property type="term" value="F:protein tyrosine kinase activity"/>
    <property type="evidence" value="ECO:0007669"/>
    <property type="project" value="InterPro"/>
</dbReference>
<evidence type="ECO:0000256" key="4">
    <source>
        <dbReference type="ARBA" id="ARBA00022840"/>
    </source>
</evidence>
<protein>
    <submittedName>
        <fullName evidence="7">Probable sugar phosphate/phosphate translocator at2g25520</fullName>
    </submittedName>
</protein>
<dbReference type="InterPro" id="IPR020635">
    <property type="entry name" value="Tyr_kinase_cat_dom"/>
</dbReference>
<dbReference type="Gene3D" id="3.30.200.20">
    <property type="entry name" value="Phosphorylase Kinase, domain 1"/>
    <property type="match status" value="1"/>
</dbReference>
<dbReference type="InterPro" id="IPR051681">
    <property type="entry name" value="Ser/Thr_Kinases-Pseudokinases"/>
</dbReference>
<dbReference type="InterPro" id="IPR001245">
    <property type="entry name" value="Ser-Thr/Tyr_kinase_cat_dom"/>
</dbReference>
<evidence type="ECO:0000256" key="3">
    <source>
        <dbReference type="ARBA" id="ARBA00022777"/>
    </source>
</evidence>
<dbReference type="InterPro" id="IPR011009">
    <property type="entry name" value="Kinase-like_dom_sf"/>
</dbReference>
<dbReference type="Pfam" id="PF07714">
    <property type="entry name" value="PK_Tyr_Ser-Thr"/>
    <property type="match status" value="1"/>
</dbReference>
<gene>
    <name evidence="7" type="ORF">PHJA_000250100</name>
</gene>
<feature type="domain" description="Protein kinase" evidence="6">
    <location>
        <begin position="18"/>
        <end position="220"/>
    </location>
</feature>
<evidence type="ECO:0000313" key="7">
    <source>
        <dbReference type="EMBL" id="GFP81068.1"/>
    </source>
</evidence>
<keyword evidence="2" id="KW-0547">Nucleotide-binding</keyword>
<sequence>MKVRPISDDASFVQTKGEQNRDPQNSGSFGEIVKACWQGTPVAVKCTLPSLSDERLVIQDFRHEVNLLVKLRHPNIVQFLGAVTEKEPLMLVTEYLRGILKALITVAVYYIGILLKKDNNSSTMSNMLEISFEVALAAYGEAKYDLWGVFLQLGAVAFEATRLSGYMRGLGHVLDYHHWQSNVRKMIQQRKYEDRAQDKQIGFSVNVSKKLELQLFVFRG</sequence>
<keyword evidence="1" id="KW-0808">Transferase</keyword>
<dbReference type="PANTHER" id="PTHR44329:SF289">
    <property type="entry name" value="SERINE_THREONINE-PROTEIN KINASE VIK"/>
    <property type="match status" value="1"/>
</dbReference>
<dbReference type="PANTHER" id="PTHR44329">
    <property type="entry name" value="SERINE/THREONINE-PROTEIN KINASE TNNI3K-RELATED"/>
    <property type="match status" value="1"/>
</dbReference>
<proteinExistence type="predicted"/>
<evidence type="ECO:0000256" key="5">
    <source>
        <dbReference type="SAM" id="MobiDB-lite"/>
    </source>
</evidence>
<organism evidence="7 8">
    <name type="scientific">Phtheirospermum japonicum</name>
    <dbReference type="NCBI Taxonomy" id="374723"/>
    <lineage>
        <taxon>Eukaryota</taxon>
        <taxon>Viridiplantae</taxon>
        <taxon>Streptophyta</taxon>
        <taxon>Embryophyta</taxon>
        <taxon>Tracheophyta</taxon>
        <taxon>Spermatophyta</taxon>
        <taxon>Magnoliopsida</taxon>
        <taxon>eudicotyledons</taxon>
        <taxon>Gunneridae</taxon>
        <taxon>Pentapetalae</taxon>
        <taxon>asterids</taxon>
        <taxon>lamiids</taxon>
        <taxon>Lamiales</taxon>
        <taxon>Orobanchaceae</taxon>
        <taxon>Orobanchaceae incertae sedis</taxon>
        <taxon>Phtheirospermum</taxon>
    </lineage>
</organism>
<dbReference type="GO" id="GO:0005524">
    <property type="term" value="F:ATP binding"/>
    <property type="evidence" value="ECO:0007669"/>
    <property type="project" value="UniProtKB-KW"/>
</dbReference>
<keyword evidence="4" id="KW-0067">ATP-binding</keyword>
<dbReference type="OrthoDB" id="1741559at2759"/>
<comment type="caution">
    <text evidence="7">The sequence shown here is derived from an EMBL/GenBank/DDBJ whole genome shotgun (WGS) entry which is preliminary data.</text>
</comment>
<dbReference type="InterPro" id="IPR000719">
    <property type="entry name" value="Prot_kinase_dom"/>
</dbReference>
<dbReference type="PROSITE" id="PS50011">
    <property type="entry name" value="PROTEIN_KINASE_DOM"/>
    <property type="match status" value="1"/>
</dbReference>
<evidence type="ECO:0000313" key="8">
    <source>
        <dbReference type="Proteomes" id="UP000653305"/>
    </source>
</evidence>
<dbReference type="GO" id="GO:0004674">
    <property type="term" value="F:protein serine/threonine kinase activity"/>
    <property type="evidence" value="ECO:0007669"/>
    <property type="project" value="TreeGrafter"/>
</dbReference>
<dbReference type="AlphaFoldDB" id="A0A830B7S2"/>
<evidence type="ECO:0000259" key="6">
    <source>
        <dbReference type="PROSITE" id="PS50011"/>
    </source>
</evidence>
<evidence type="ECO:0000256" key="2">
    <source>
        <dbReference type="ARBA" id="ARBA00022741"/>
    </source>
</evidence>
<feature type="region of interest" description="Disordered" evidence="5">
    <location>
        <begin position="1"/>
        <end position="26"/>
    </location>
</feature>
<keyword evidence="8" id="KW-1185">Reference proteome</keyword>
<dbReference type="SMART" id="SM00219">
    <property type="entry name" value="TyrKc"/>
    <property type="match status" value="1"/>
</dbReference>
<dbReference type="SUPFAM" id="SSF56112">
    <property type="entry name" value="Protein kinase-like (PK-like)"/>
    <property type="match status" value="1"/>
</dbReference>
<dbReference type="FunFam" id="3.30.200.20:FF:000180">
    <property type="entry name" value="serine/threonine-protein kinase STY46-like"/>
    <property type="match status" value="1"/>
</dbReference>
<dbReference type="EMBL" id="BMAC01000026">
    <property type="protein sequence ID" value="GFP81068.1"/>
    <property type="molecule type" value="Genomic_DNA"/>
</dbReference>
<feature type="compositionally biased region" description="Polar residues" evidence="5">
    <location>
        <begin position="12"/>
        <end position="26"/>
    </location>
</feature>
<reference evidence="7" key="1">
    <citation type="submission" date="2020-07" db="EMBL/GenBank/DDBJ databases">
        <title>Ethylene signaling mediates host invasion by parasitic plants.</title>
        <authorList>
            <person name="Yoshida S."/>
        </authorList>
    </citation>
    <scope>NUCLEOTIDE SEQUENCE</scope>
    <source>
        <strain evidence="7">Okayama</strain>
    </source>
</reference>
<dbReference type="Proteomes" id="UP000653305">
    <property type="component" value="Unassembled WGS sequence"/>
</dbReference>
<evidence type="ECO:0000256" key="1">
    <source>
        <dbReference type="ARBA" id="ARBA00022679"/>
    </source>
</evidence>